<evidence type="ECO:0000313" key="2">
    <source>
        <dbReference type="EMBL" id="CAF5182328.1"/>
    </source>
</evidence>
<accession>A0A8S2T1G9</accession>
<dbReference type="EMBL" id="CAJOBH010292034">
    <property type="protein sequence ID" value="CAF5182328.1"/>
    <property type="molecule type" value="Genomic_DNA"/>
</dbReference>
<evidence type="ECO:0000313" key="3">
    <source>
        <dbReference type="Proteomes" id="UP000681720"/>
    </source>
</evidence>
<dbReference type="EMBL" id="CAJOBJ010029362">
    <property type="protein sequence ID" value="CAF4263846.1"/>
    <property type="molecule type" value="Genomic_DNA"/>
</dbReference>
<gene>
    <name evidence="2" type="ORF">BYL167_LOCUS79159</name>
    <name evidence="1" type="ORF">GIL414_LOCUS24241</name>
</gene>
<dbReference type="Proteomes" id="UP000681967">
    <property type="component" value="Unassembled WGS sequence"/>
</dbReference>
<reference evidence="1" key="1">
    <citation type="submission" date="2021-02" db="EMBL/GenBank/DDBJ databases">
        <authorList>
            <person name="Nowell W R."/>
        </authorList>
    </citation>
    <scope>NUCLEOTIDE SEQUENCE</scope>
</reference>
<protein>
    <submittedName>
        <fullName evidence="1">Uncharacterized protein</fullName>
    </submittedName>
</protein>
<feature type="non-terminal residue" evidence="1">
    <location>
        <position position="79"/>
    </location>
</feature>
<proteinExistence type="predicted"/>
<sequence length="79" mass="9042">MHEIELITPGVHRIRSKVLGQLDVANLDQNINYFMLLVNSVKQDLDEAKGVRLLYNLDQKIKGLEQRNDEEAPTIVEQA</sequence>
<dbReference type="Proteomes" id="UP000681720">
    <property type="component" value="Unassembled WGS sequence"/>
</dbReference>
<comment type="caution">
    <text evidence="1">The sequence shown here is derived from an EMBL/GenBank/DDBJ whole genome shotgun (WGS) entry which is preliminary data.</text>
</comment>
<evidence type="ECO:0000313" key="1">
    <source>
        <dbReference type="EMBL" id="CAF4263846.1"/>
    </source>
</evidence>
<dbReference type="AlphaFoldDB" id="A0A8S2T1G9"/>
<name>A0A8S2T1G9_9BILA</name>
<organism evidence="1 3">
    <name type="scientific">Rotaria magnacalcarata</name>
    <dbReference type="NCBI Taxonomy" id="392030"/>
    <lineage>
        <taxon>Eukaryota</taxon>
        <taxon>Metazoa</taxon>
        <taxon>Spiralia</taxon>
        <taxon>Gnathifera</taxon>
        <taxon>Rotifera</taxon>
        <taxon>Eurotatoria</taxon>
        <taxon>Bdelloidea</taxon>
        <taxon>Philodinida</taxon>
        <taxon>Philodinidae</taxon>
        <taxon>Rotaria</taxon>
    </lineage>
</organism>